<evidence type="ECO:0000313" key="2">
    <source>
        <dbReference type="EMBL" id="TMS32225.1"/>
    </source>
</evidence>
<gene>
    <name evidence="2" type="ORF">L596_000094</name>
</gene>
<dbReference type="EMBL" id="CM016762">
    <property type="protein sequence ID" value="TMS32225.1"/>
    <property type="molecule type" value="Genomic_DNA"/>
</dbReference>
<feature type="region of interest" description="Disordered" evidence="1">
    <location>
        <begin position="1"/>
        <end position="25"/>
    </location>
</feature>
<evidence type="ECO:0000256" key="1">
    <source>
        <dbReference type="SAM" id="MobiDB-lite"/>
    </source>
</evidence>
<dbReference type="Proteomes" id="UP000298663">
    <property type="component" value="Chromosome X"/>
</dbReference>
<sequence>MVPLFTRHKKQNQNGAFPAHSLRGSVHELEKRAARERQMRDIDDQMKHFMRRETKRLDAIQSDIDDQQRLKRHLIKF</sequence>
<name>A0A4U8UJJ7_STECR</name>
<protein>
    <submittedName>
        <fullName evidence="2">Uncharacterized protein</fullName>
    </submittedName>
</protein>
<dbReference type="AlphaFoldDB" id="A0A4U8UJJ7"/>
<organism evidence="2 3">
    <name type="scientific">Steinernema carpocapsae</name>
    <name type="common">Entomopathogenic nematode</name>
    <dbReference type="NCBI Taxonomy" id="34508"/>
    <lineage>
        <taxon>Eukaryota</taxon>
        <taxon>Metazoa</taxon>
        <taxon>Ecdysozoa</taxon>
        <taxon>Nematoda</taxon>
        <taxon>Chromadorea</taxon>
        <taxon>Rhabditida</taxon>
        <taxon>Tylenchina</taxon>
        <taxon>Panagrolaimomorpha</taxon>
        <taxon>Strongyloidoidea</taxon>
        <taxon>Steinernematidae</taxon>
        <taxon>Steinernema</taxon>
    </lineage>
</organism>
<proteinExistence type="predicted"/>
<keyword evidence="3" id="KW-1185">Reference proteome</keyword>
<feature type="compositionally biased region" description="Basic residues" evidence="1">
    <location>
        <begin position="1"/>
        <end position="11"/>
    </location>
</feature>
<comment type="caution">
    <text evidence="2">The sequence shown here is derived from an EMBL/GenBank/DDBJ whole genome shotgun (WGS) entry which is preliminary data.</text>
</comment>
<accession>A0A4U8UJJ7</accession>
<reference evidence="2 3" key="2">
    <citation type="journal article" date="2019" name="G3 (Bethesda)">
        <title>Hybrid Assembly of the Genome of the Entomopathogenic Nematode Steinernema carpocapsae Identifies the X-Chromosome.</title>
        <authorList>
            <person name="Serra L."/>
            <person name="Macchietto M."/>
            <person name="Macias-Munoz A."/>
            <person name="McGill C.J."/>
            <person name="Rodriguez I.M."/>
            <person name="Rodriguez B."/>
            <person name="Murad R."/>
            <person name="Mortazavi A."/>
        </authorList>
    </citation>
    <scope>NUCLEOTIDE SEQUENCE [LARGE SCALE GENOMIC DNA]</scope>
    <source>
        <strain evidence="2 3">ALL</strain>
    </source>
</reference>
<reference evidence="2 3" key="1">
    <citation type="journal article" date="2015" name="Genome Biol.">
        <title>Comparative genomics of Steinernema reveals deeply conserved gene regulatory networks.</title>
        <authorList>
            <person name="Dillman A.R."/>
            <person name="Macchietto M."/>
            <person name="Porter C.F."/>
            <person name="Rogers A."/>
            <person name="Williams B."/>
            <person name="Antoshechkin I."/>
            <person name="Lee M.M."/>
            <person name="Goodwin Z."/>
            <person name="Lu X."/>
            <person name="Lewis E.E."/>
            <person name="Goodrich-Blair H."/>
            <person name="Stock S.P."/>
            <person name="Adams B.J."/>
            <person name="Sternberg P.W."/>
            <person name="Mortazavi A."/>
        </authorList>
    </citation>
    <scope>NUCLEOTIDE SEQUENCE [LARGE SCALE GENOMIC DNA]</scope>
    <source>
        <strain evidence="2 3">ALL</strain>
    </source>
</reference>
<evidence type="ECO:0000313" key="3">
    <source>
        <dbReference type="Proteomes" id="UP000298663"/>
    </source>
</evidence>
<dbReference type="EMBL" id="AZBU02000001">
    <property type="protein sequence ID" value="TMS32225.1"/>
    <property type="molecule type" value="Genomic_DNA"/>
</dbReference>